<dbReference type="SUPFAM" id="SSF53098">
    <property type="entry name" value="Ribonuclease H-like"/>
    <property type="match status" value="1"/>
</dbReference>
<dbReference type="Gene3D" id="1.10.150.80">
    <property type="entry name" value="HRDC domain"/>
    <property type="match status" value="2"/>
</dbReference>
<dbReference type="CDD" id="cd06142">
    <property type="entry name" value="RNaseD_exo"/>
    <property type="match status" value="1"/>
</dbReference>
<feature type="domain" description="HRDC" evidence="1">
    <location>
        <begin position="206"/>
        <end position="286"/>
    </location>
</feature>
<dbReference type="Pfam" id="PF01612">
    <property type="entry name" value="DNA_pol_A_exo1"/>
    <property type="match status" value="1"/>
</dbReference>
<accession>A0A660LFW9</accession>
<dbReference type="InterPro" id="IPR012337">
    <property type="entry name" value="RNaseH-like_sf"/>
</dbReference>
<dbReference type="InterPro" id="IPR051086">
    <property type="entry name" value="RNase_D-like"/>
</dbReference>
<dbReference type="InterPro" id="IPR002121">
    <property type="entry name" value="HRDC_dom"/>
</dbReference>
<dbReference type="RefSeq" id="WP_121250429.1">
    <property type="nucleotide sequence ID" value="NZ_RBIL01000001.1"/>
</dbReference>
<dbReference type="Gene3D" id="3.30.420.10">
    <property type="entry name" value="Ribonuclease H-like superfamily/Ribonuclease H"/>
    <property type="match status" value="1"/>
</dbReference>
<dbReference type="SMART" id="SM00341">
    <property type="entry name" value="HRDC"/>
    <property type="match status" value="1"/>
</dbReference>
<dbReference type="GO" id="GO:0008408">
    <property type="term" value="F:3'-5' exonuclease activity"/>
    <property type="evidence" value="ECO:0007669"/>
    <property type="project" value="InterPro"/>
</dbReference>
<dbReference type="InterPro" id="IPR002562">
    <property type="entry name" value="3'-5'_exonuclease_dom"/>
</dbReference>
<dbReference type="GO" id="GO:0003676">
    <property type="term" value="F:nucleic acid binding"/>
    <property type="evidence" value="ECO:0007669"/>
    <property type="project" value="InterPro"/>
</dbReference>
<dbReference type="Proteomes" id="UP000278962">
    <property type="component" value="Unassembled WGS sequence"/>
</dbReference>
<dbReference type="InterPro" id="IPR010997">
    <property type="entry name" value="HRDC-like_sf"/>
</dbReference>
<organism evidence="2 3">
    <name type="scientific">Solirubrobacter pauli</name>
    <dbReference type="NCBI Taxonomy" id="166793"/>
    <lineage>
        <taxon>Bacteria</taxon>
        <taxon>Bacillati</taxon>
        <taxon>Actinomycetota</taxon>
        <taxon>Thermoleophilia</taxon>
        <taxon>Solirubrobacterales</taxon>
        <taxon>Solirubrobacteraceae</taxon>
        <taxon>Solirubrobacter</taxon>
    </lineage>
</organism>
<keyword evidence="3" id="KW-1185">Reference proteome</keyword>
<dbReference type="GO" id="GO:0000166">
    <property type="term" value="F:nucleotide binding"/>
    <property type="evidence" value="ECO:0007669"/>
    <property type="project" value="InterPro"/>
</dbReference>
<dbReference type="SUPFAM" id="SSF47819">
    <property type="entry name" value="HRDC-like"/>
    <property type="match status" value="2"/>
</dbReference>
<gene>
    <name evidence="2" type="ORF">C8N24_2566</name>
</gene>
<dbReference type="PANTHER" id="PTHR47649:SF1">
    <property type="entry name" value="RIBONUCLEASE D"/>
    <property type="match status" value="1"/>
</dbReference>
<protein>
    <submittedName>
        <fullName evidence="2">Ribonuclease D</fullName>
    </submittedName>
</protein>
<dbReference type="Pfam" id="PF00570">
    <property type="entry name" value="HRDC"/>
    <property type="match status" value="1"/>
</dbReference>
<name>A0A660LFW9_9ACTN</name>
<evidence type="ECO:0000313" key="3">
    <source>
        <dbReference type="Proteomes" id="UP000278962"/>
    </source>
</evidence>
<dbReference type="AlphaFoldDB" id="A0A660LFW9"/>
<dbReference type="OrthoDB" id="144122at2"/>
<dbReference type="SMART" id="SM00474">
    <property type="entry name" value="35EXOc"/>
    <property type="match status" value="1"/>
</dbReference>
<reference evidence="2 3" key="1">
    <citation type="submission" date="2018-10" db="EMBL/GenBank/DDBJ databases">
        <title>Genomic Encyclopedia of Archaeal and Bacterial Type Strains, Phase II (KMG-II): from individual species to whole genera.</title>
        <authorList>
            <person name="Goeker M."/>
        </authorList>
    </citation>
    <scope>NUCLEOTIDE SEQUENCE [LARGE SCALE GENOMIC DNA]</scope>
    <source>
        <strain evidence="2 3">DSM 14954</strain>
    </source>
</reference>
<dbReference type="InterPro" id="IPR044876">
    <property type="entry name" value="HRDC_dom_sf"/>
</dbReference>
<evidence type="ECO:0000313" key="2">
    <source>
        <dbReference type="EMBL" id="RKQ92713.1"/>
    </source>
</evidence>
<dbReference type="PROSITE" id="PS50967">
    <property type="entry name" value="HRDC"/>
    <property type="match status" value="1"/>
</dbReference>
<evidence type="ECO:0000259" key="1">
    <source>
        <dbReference type="PROSITE" id="PS50967"/>
    </source>
</evidence>
<dbReference type="GO" id="GO:0006139">
    <property type="term" value="P:nucleobase-containing compound metabolic process"/>
    <property type="evidence" value="ECO:0007669"/>
    <property type="project" value="InterPro"/>
</dbReference>
<dbReference type="InterPro" id="IPR036397">
    <property type="entry name" value="RNaseH_sf"/>
</dbReference>
<dbReference type="EMBL" id="RBIL01000001">
    <property type="protein sequence ID" value="RKQ92713.1"/>
    <property type="molecule type" value="Genomic_DNA"/>
</dbReference>
<proteinExistence type="predicted"/>
<comment type="caution">
    <text evidence="2">The sequence shown here is derived from an EMBL/GenBank/DDBJ whole genome shotgun (WGS) entry which is preliminary data.</text>
</comment>
<sequence>MQELQTEVDRLADMAKAEGRLGLDTEFMPEGRYRPLLCLVQIVVGEHVEVLDPLTATFDPTPLAEVLADPAIEIVLHAGRQDVAILRREWKTTFTNVFDTQVAAGFAGFSAQAGYNGLLHDVLRIRLPKTASFTRWDARPLTEEQIKYARGDVEHLMPLADDIQRRLSERGRLEWAREECVVIAEATDERDPNEVWRRLPRVSGLDPKERAVAQAIAGWRERTASKEDRPVGAILRDPTVVELAKRAPSSRRDLAQIRGITPDVVRRRGDDVMAAIELGKQAEPIKLEEGDRSPTEAVDGPVIALAESLVRSRAQEAGLAYELIAARADLSPIVVAARRNQPEPDVRTLRGWRRELVGEELLELLAGKRTIHVGQGGRVTVTPVD</sequence>
<dbReference type="PANTHER" id="PTHR47649">
    <property type="entry name" value="RIBONUCLEASE D"/>
    <property type="match status" value="1"/>
</dbReference>